<dbReference type="CDD" id="cd00093">
    <property type="entry name" value="HTH_XRE"/>
    <property type="match status" value="1"/>
</dbReference>
<reference evidence="3 4" key="1">
    <citation type="journal article" date="2012" name="Genet. Mol. Biol.">
        <title>Analysis of 16S rRNA and mxaF genes revealing insights into Methylobacterium niche-specific plant association.</title>
        <authorList>
            <person name="Dourado M.N."/>
            <person name="Andreote F.D."/>
            <person name="Dini-Andreote F."/>
            <person name="Conti R."/>
            <person name="Araujo J.M."/>
            <person name="Araujo W.L."/>
        </authorList>
    </citation>
    <scope>NUCLEOTIDE SEQUENCE [LARGE SCALE GENOMIC DNA]</scope>
    <source>
        <strain evidence="3 4">SR1.6/4</strain>
    </source>
</reference>
<dbReference type="PANTHER" id="PTHR46797:SF1">
    <property type="entry name" value="METHYLPHOSPHONATE SYNTHASE"/>
    <property type="match status" value="1"/>
</dbReference>
<organism evidence="3 4">
    <name type="scientific">Methylobacterium radiotolerans</name>
    <dbReference type="NCBI Taxonomy" id="31998"/>
    <lineage>
        <taxon>Bacteria</taxon>
        <taxon>Pseudomonadati</taxon>
        <taxon>Pseudomonadota</taxon>
        <taxon>Alphaproteobacteria</taxon>
        <taxon>Hyphomicrobiales</taxon>
        <taxon>Methylobacteriaceae</taxon>
        <taxon>Methylobacterium</taxon>
    </lineage>
</organism>
<dbReference type="InterPro" id="IPR011051">
    <property type="entry name" value="RmlC_Cupin_sf"/>
</dbReference>
<dbReference type="InterPro" id="IPR001387">
    <property type="entry name" value="Cro/C1-type_HTH"/>
</dbReference>
<evidence type="ECO:0000313" key="3">
    <source>
        <dbReference type="EMBL" id="MEE7455269.1"/>
    </source>
</evidence>
<dbReference type="Proteomes" id="UP001349262">
    <property type="component" value="Unassembled WGS sequence"/>
</dbReference>
<dbReference type="Pfam" id="PF01381">
    <property type="entry name" value="HTH_3"/>
    <property type="match status" value="1"/>
</dbReference>
<protein>
    <submittedName>
        <fullName evidence="3">XRE family transcriptional regulator</fullName>
    </submittedName>
</protein>
<feature type="domain" description="HTH cro/C1-type" evidence="2">
    <location>
        <begin position="24"/>
        <end position="78"/>
    </location>
</feature>
<keyword evidence="1" id="KW-0238">DNA-binding</keyword>
<dbReference type="Pfam" id="PF07883">
    <property type="entry name" value="Cupin_2"/>
    <property type="match status" value="1"/>
</dbReference>
<gene>
    <name evidence="3" type="ORF">MRSR164_00140</name>
</gene>
<evidence type="ECO:0000256" key="1">
    <source>
        <dbReference type="ARBA" id="ARBA00023125"/>
    </source>
</evidence>
<dbReference type="SMART" id="SM00530">
    <property type="entry name" value="HTH_XRE"/>
    <property type="match status" value="1"/>
</dbReference>
<dbReference type="PANTHER" id="PTHR46797">
    <property type="entry name" value="HTH-TYPE TRANSCRIPTIONAL REGULATOR"/>
    <property type="match status" value="1"/>
</dbReference>
<dbReference type="SUPFAM" id="SSF51182">
    <property type="entry name" value="RmlC-like cupins"/>
    <property type="match status" value="1"/>
</dbReference>
<dbReference type="Gene3D" id="2.60.120.10">
    <property type="entry name" value="Jelly Rolls"/>
    <property type="match status" value="1"/>
</dbReference>
<keyword evidence="4" id="KW-1185">Reference proteome</keyword>
<sequence>MLRTASNAPDVEQRPLEKALGYQIRMLRRERDLSLGDLGAAAGISQGMVSKIENGTISPSLASINAIASALNVPITALFATFEETHDCSHVKRGQGVPIERRGTKVGHLYELLGGGIRGDVVIQPYLITLNSEAETYTNFQHDGTELIYMLSGEVIYHHSGQDYHLEPGDALMFDSNGLHGPAKLLEAPVTYLAVISN</sequence>
<proteinExistence type="predicted"/>
<dbReference type="InterPro" id="IPR050807">
    <property type="entry name" value="TransReg_Diox_bact_type"/>
</dbReference>
<evidence type="ECO:0000259" key="2">
    <source>
        <dbReference type="PROSITE" id="PS50943"/>
    </source>
</evidence>
<dbReference type="InterPro" id="IPR014710">
    <property type="entry name" value="RmlC-like_jellyroll"/>
</dbReference>
<dbReference type="Gene3D" id="1.10.260.40">
    <property type="entry name" value="lambda repressor-like DNA-binding domains"/>
    <property type="match status" value="1"/>
</dbReference>
<dbReference type="EMBL" id="MLBY01000001">
    <property type="protein sequence ID" value="MEE7455269.1"/>
    <property type="molecule type" value="Genomic_DNA"/>
</dbReference>
<dbReference type="SUPFAM" id="SSF47413">
    <property type="entry name" value="lambda repressor-like DNA-binding domains"/>
    <property type="match status" value="1"/>
</dbReference>
<dbReference type="InterPro" id="IPR010982">
    <property type="entry name" value="Lambda_DNA-bd_dom_sf"/>
</dbReference>
<comment type="caution">
    <text evidence="3">The sequence shown here is derived from an EMBL/GenBank/DDBJ whole genome shotgun (WGS) entry which is preliminary data.</text>
</comment>
<dbReference type="InterPro" id="IPR013096">
    <property type="entry name" value="Cupin_2"/>
</dbReference>
<accession>A0ABU7T3X9</accession>
<dbReference type="CDD" id="cd02209">
    <property type="entry name" value="cupin_XRE_C"/>
    <property type="match status" value="1"/>
</dbReference>
<evidence type="ECO:0000313" key="4">
    <source>
        <dbReference type="Proteomes" id="UP001349262"/>
    </source>
</evidence>
<name>A0ABU7T3X9_9HYPH</name>
<dbReference type="PROSITE" id="PS50943">
    <property type="entry name" value="HTH_CROC1"/>
    <property type="match status" value="1"/>
</dbReference>